<name>D1BW74_XYLCX</name>
<evidence type="ECO:0000313" key="1">
    <source>
        <dbReference type="EMBL" id="ACZ29577.1"/>
    </source>
</evidence>
<dbReference type="KEGG" id="xce:Xcel_0538"/>
<gene>
    <name evidence="1" type="ordered locus">Xcel_0538</name>
</gene>
<dbReference type="EMBL" id="CP001821">
    <property type="protein sequence ID" value="ACZ29577.1"/>
    <property type="molecule type" value="Genomic_DNA"/>
</dbReference>
<keyword evidence="2" id="KW-1185">Reference proteome</keyword>
<sequence length="44" mass="4735">MGQDDDADCGGHAWKLVGVVLRAGETVVEYECLRCGGVMVEPLR</sequence>
<proteinExistence type="predicted"/>
<reference evidence="2" key="1">
    <citation type="submission" date="2009-11" db="EMBL/GenBank/DDBJ databases">
        <title>The complete chromosome of Xylanimonas cellulosilytica DSM 15894.</title>
        <authorList>
            <consortium name="US DOE Joint Genome Institute (JGI-PGF)"/>
            <person name="Lucas S."/>
            <person name="Copeland A."/>
            <person name="Lapidus A."/>
            <person name="Glavina del Rio T."/>
            <person name="Dalin E."/>
            <person name="Tice H."/>
            <person name="Bruce D."/>
            <person name="Goodwin L."/>
            <person name="Pitluck S."/>
            <person name="Kyrpides N."/>
            <person name="Mavromatis K."/>
            <person name="Ivanova N."/>
            <person name="Mikhailova N."/>
            <person name="Foster B."/>
            <person name="Clum A."/>
            <person name="Brettin T."/>
            <person name="Detter J.C."/>
            <person name="Han C."/>
            <person name="Larimer F."/>
            <person name="Land M."/>
            <person name="Hauser L."/>
            <person name="Markowitz V."/>
            <person name="Cheng J.F."/>
            <person name="Hugenholtz P."/>
            <person name="Woyke T."/>
            <person name="Wu D."/>
            <person name="Gehrich-Schroeter G."/>
            <person name="Schneider S."/>
            <person name="Pukall S.R."/>
            <person name="Klenk H.P."/>
            <person name="Eisen J.A."/>
        </authorList>
    </citation>
    <scope>NUCLEOTIDE SEQUENCE [LARGE SCALE GENOMIC DNA]</scope>
    <source>
        <strain evidence="2">DSM 15894 / CECT 5975 / LMG 20990 / XIL07</strain>
    </source>
</reference>
<evidence type="ECO:0000313" key="2">
    <source>
        <dbReference type="Proteomes" id="UP000002255"/>
    </source>
</evidence>
<dbReference type="HOGENOM" id="CLU_3224101_0_0_11"/>
<accession>D1BW74</accession>
<dbReference type="STRING" id="446471.Xcel_0538"/>
<reference evidence="1 2" key="2">
    <citation type="journal article" date="2010" name="Stand. Genomic Sci.">
        <title>Complete genome sequence of Xylanimonas cellulosilytica type strain (XIL07).</title>
        <authorList>
            <person name="Foster B."/>
            <person name="Pukall R."/>
            <person name="Abt B."/>
            <person name="Nolan M."/>
            <person name="Glavina Del Rio T."/>
            <person name="Chen F."/>
            <person name="Lucas S."/>
            <person name="Tice H."/>
            <person name="Pitluck S."/>
            <person name="Cheng J.-F."/>
            <person name="Chertkov O."/>
            <person name="Brettin T."/>
            <person name="Han C."/>
            <person name="Detter J.C."/>
            <person name="Bruce D."/>
            <person name="Goodwin L."/>
            <person name="Ivanova N."/>
            <person name="Mavromatis K."/>
            <person name="Pati A."/>
            <person name="Mikhailova N."/>
            <person name="Chen A."/>
            <person name="Palaniappan K."/>
            <person name="Land M."/>
            <person name="Hauser L."/>
            <person name="Chang Y.-J."/>
            <person name="Jeffries C.D."/>
            <person name="Chain P."/>
            <person name="Rohde M."/>
            <person name="Goeker M."/>
            <person name="Bristow J."/>
            <person name="Eisen J.A."/>
            <person name="Markowitz V."/>
            <person name="Hugenholtz P."/>
            <person name="Kyrpides N.C."/>
            <person name="Klenk H.-P."/>
            <person name="Lapidus A."/>
        </authorList>
    </citation>
    <scope>NUCLEOTIDE SEQUENCE [LARGE SCALE GENOMIC DNA]</scope>
    <source>
        <strain evidence="2">DSM 15894 / CECT 5975 / LMG 20990 / XIL07</strain>
    </source>
</reference>
<dbReference type="Proteomes" id="UP000002255">
    <property type="component" value="Chromosome"/>
</dbReference>
<dbReference type="RefSeq" id="WP_012877321.1">
    <property type="nucleotide sequence ID" value="NC_013530.1"/>
</dbReference>
<dbReference type="AlphaFoldDB" id="D1BW74"/>
<organism evidence="1 2">
    <name type="scientific">Xylanimonas cellulosilytica (strain DSM 15894 / JCM 12276 / CECT 5975 / KCTC 9989 / LMG 20990 / NBRC 107835 / XIL07)</name>
    <dbReference type="NCBI Taxonomy" id="446471"/>
    <lineage>
        <taxon>Bacteria</taxon>
        <taxon>Bacillati</taxon>
        <taxon>Actinomycetota</taxon>
        <taxon>Actinomycetes</taxon>
        <taxon>Micrococcales</taxon>
        <taxon>Promicromonosporaceae</taxon>
        <taxon>Xylanimonas</taxon>
    </lineage>
</organism>
<protein>
    <submittedName>
        <fullName evidence="1">Uncharacterized protein</fullName>
    </submittedName>
</protein>